<organism evidence="1">
    <name type="scientific">marine metagenome</name>
    <dbReference type="NCBI Taxonomy" id="408172"/>
    <lineage>
        <taxon>unclassified sequences</taxon>
        <taxon>metagenomes</taxon>
        <taxon>ecological metagenomes</taxon>
    </lineage>
</organism>
<dbReference type="AlphaFoldDB" id="A0A382IVM2"/>
<reference evidence="1" key="1">
    <citation type="submission" date="2018-05" db="EMBL/GenBank/DDBJ databases">
        <authorList>
            <person name="Lanie J.A."/>
            <person name="Ng W.-L."/>
            <person name="Kazmierczak K.M."/>
            <person name="Andrzejewski T.M."/>
            <person name="Davidsen T.M."/>
            <person name="Wayne K.J."/>
            <person name="Tettelin H."/>
            <person name="Glass J.I."/>
            <person name="Rusch D."/>
            <person name="Podicherti R."/>
            <person name="Tsui H.-C.T."/>
            <person name="Winkler M.E."/>
        </authorList>
    </citation>
    <scope>NUCLEOTIDE SEQUENCE</scope>
</reference>
<feature type="non-terminal residue" evidence="1">
    <location>
        <position position="1"/>
    </location>
</feature>
<evidence type="ECO:0008006" key="2">
    <source>
        <dbReference type="Google" id="ProtNLM"/>
    </source>
</evidence>
<protein>
    <recommendedName>
        <fullName evidence="2">Glycosyl hydrolase family 32 N-terminal domain-containing protein</fullName>
    </recommendedName>
</protein>
<dbReference type="EMBL" id="UINC01069505">
    <property type="protein sequence ID" value="SVC02933.1"/>
    <property type="molecule type" value="Genomic_DNA"/>
</dbReference>
<dbReference type="InterPro" id="IPR023296">
    <property type="entry name" value="Glyco_hydro_beta-prop_sf"/>
</dbReference>
<name>A0A382IVM2_9ZZZZ</name>
<accession>A0A382IVM2</accession>
<dbReference type="PANTHER" id="PTHR35279">
    <property type="match status" value="1"/>
</dbReference>
<sequence length="287" mass="31346">FSAFSNDGLNFVPDDGIRVAPDPAVPDRSLRVLAPSVTQVEDRLWRMYFESRGPADRPTLIGSARSTDLLEWEVEEGARLASAEGVGGPRYVSLGDGRGRLYYSESHFDEGGLDDGQRMSQSIISAVTTDGLHFERESGDRMQDRYSEQEDVGITAADVMVPANETERWWMLYSAWQDVPAGTQKPLHPSNDPQAVDRGTSADFAVASIASDMAGYRSRIFAASSDDGLSWTREGCVIEGEGHEQAGIDAVHAEDMSVIRLDDGGYRMYYAACDRAGNWCIASAKTG</sequence>
<dbReference type="Gene3D" id="2.115.10.20">
    <property type="entry name" value="Glycosyl hydrolase domain, family 43"/>
    <property type="match status" value="2"/>
</dbReference>
<dbReference type="SUPFAM" id="SSF75005">
    <property type="entry name" value="Arabinanase/levansucrase/invertase"/>
    <property type="match status" value="2"/>
</dbReference>
<dbReference type="PANTHER" id="PTHR35279:SF1">
    <property type="entry name" value="ARABINANASE_LEVANSUCRASE_INVERTASE"/>
    <property type="match status" value="1"/>
</dbReference>
<gene>
    <name evidence="1" type="ORF">METZ01_LOCUS255787</name>
</gene>
<proteinExistence type="predicted"/>
<evidence type="ECO:0000313" key="1">
    <source>
        <dbReference type="EMBL" id="SVC02933.1"/>
    </source>
</evidence>